<evidence type="ECO:0000313" key="1">
    <source>
        <dbReference type="EMBL" id="KAF7061738.1"/>
    </source>
</evidence>
<comment type="caution">
    <text evidence="1">The sequence shown here is derived from an EMBL/GenBank/DDBJ whole genome shotgun (WGS) entry which is preliminary data.</text>
</comment>
<feature type="non-terminal residue" evidence="1">
    <location>
        <position position="12"/>
    </location>
</feature>
<gene>
    <name evidence="1" type="ORF">CFC21_068407</name>
</gene>
<proteinExistence type="predicted"/>
<sequence length="12" mass="1454">GPKMYKITWAMQ</sequence>
<accession>A0A9R1HA55</accession>
<protein>
    <submittedName>
        <fullName evidence="1">Uncharacterized protein</fullName>
    </submittedName>
</protein>
<name>A0A9R1HA55_WHEAT</name>
<organism evidence="1">
    <name type="scientific">Triticum aestivum</name>
    <name type="common">Wheat</name>
    <dbReference type="NCBI Taxonomy" id="4565"/>
    <lineage>
        <taxon>Eukaryota</taxon>
        <taxon>Viridiplantae</taxon>
        <taxon>Streptophyta</taxon>
        <taxon>Embryophyta</taxon>
        <taxon>Tracheophyta</taxon>
        <taxon>Spermatophyta</taxon>
        <taxon>Magnoliopsida</taxon>
        <taxon>Liliopsida</taxon>
        <taxon>Poales</taxon>
        <taxon>Poaceae</taxon>
        <taxon>BOP clade</taxon>
        <taxon>Pooideae</taxon>
        <taxon>Triticodae</taxon>
        <taxon>Triticeae</taxon>
        <taxon>Triticinae</taxon>
        <taxon>Triticum</taxon>
    </lineage>
</organism>
<dbReference type="Proteomes" id="UP000815260">
    <property type="component" value="Chromosome 5A"/>
</dbReference>
<feature type="non-terminal residue" evidence="1">
    <location>
        <position position="1"/>
    </location>
</feature>
<reference evidence="1" key="1">
    <citation type="journal article" date="2017" name="Gigascience">
        <title>The first near-complete assembly of the hexaploid bread wheat genome, Triticum aestivum.</title>
        <authorList>
            <person name="Zimin A.V."/>
            <person name="Puiu D."/>
            <person name="Hall R."/>
            <person name="Kingan S."/>
            <person name="Clavijo B.J."/>
            <person name="Salzberg S.L."/>
        </authorList>
    </citation>
    <scope>NUCLEOTIDE SEQUENCE</scope>
    <source>
        <tissue evidence="1">Leaf</tissue>
    </source>
</reference>
<dbReference type="EMBL" id="CM022223">
    <property type="protein sequence ID" value="KAF7061738.1"/>
    <property type="molecule type" value="Genomic_DNA"/>
</dbReference>
<reference evidence="1" key="2">
    <citation type="submission" date="2020-03" db="EMBL/GenBank/DDBJ databases">
        <title>The second near-complete assembly of the hexaploid bread wheat (Triticum aestivum) genome.</title>
        <authorList>
            <person name="Zimin A.V."/>
            <person name="Puiu D."/>
            <person name="Shumante A."/>
            <person name="Alonge M."/>
            <person name="Salzberg S.L."/>
        </authorList>
    </citation>
    <scope>NUCLEOTIDE SEQUENCE</scope>
    <source>
        <tissue evidence="1">Leaf</tissue>
    </source>
</reference>